<sequence length="137" mass="15772">MQQFSIVLLELRKWFESLRWFGFIRRFELQLLFGGLGVLFLEELLFAVLPYQSFYFLSTIFHTIPLSTLASYAFLIGAWSSLVSGNVKYVPYGLWFKAFLILFPFVGISLGTLISAAVYVFLGYILFKFTVSPYSAK</sequence>
<proteinExistence type="predicted"/>
<feature type="transmembrane region" description="Helical" evidence="1">
    <location>
        <begin position="99"/>
        <end position="127"/>
    </location>
</feature>
<protein>
    <submittedName>
        <fullName evidence="2">Uncharacterized protein</fullName>
    </submittedName>
</protein>
<evidence type="ECO:0000256" key="1">
    <source>
        <dbReference type="SAM" id="Phobius"/>
    </source>
</evidence>
<evidence type="ECO:0000313" key="3">
    <source>
        <dbReference type="Proteomes" id="UP001306950"/>
    </source>
</evidence>
<gene>
    <name evidence="2" type="ORF">V3851_16515</name>
</gene>
<reference evidence="2 3" key="1">
    <citation type="submission" date="2024-02" db="EMBL/GenBank/DDBJ databases">
        <title>A nitrogen-fixing paenibacillus bacterium.</title>
        <authorList>
            <person name="Zhang W.L."/>
            <person name="Chen S.F."/>
        </authorList>
    </citation>
    <scope>NUCLEOTIDE SEQUENCE [LARGE SCALE GENOMIC DNA]</scope>
    <source>
        <strain evidence="2 3">M1</strain>
    </source>
</reference>
<keyword evidence="3" id="KW-1185">Reference proteome</keyword>
<dbReference type="Proteomes" id="UP001306950">
    <property type="component" value="Unassembled WGS sequence"/>
</dbReference>
<feature type="transmembrane region" description="Helical" evidence="1">
    <location>
        <begin position="53"/>
        <end position="79"/>
    </location>
</feature>
<keyword evidence="1" id="KW-1133">Transmembrane helix</keyword>
<evidence type="ECO:0000313" key="2">
    <source>
        <dbReference type="EMBL" id="MEF2967431.1"/>
    </source>
</evidence>
<accession>A0ABU7VUI9</accession>
<organism evidence="2 3">
    <name type="scientific">Paenibacillus haidiansis</name>
    <dbReference type="NCBI Taxonomy" id="1574488"/>
    <lineage>
        <taxon>Bacteria</taxon>
        <taxon>Bacillati</taxon>
        <taxon>Bacillota</taxon>
        <taxon>Bacilli</taxon>
        <taxon>Bacillales</taxon>
        <taxon>Paenibacillaceae</taxon>
        <taxon>Paenibacillus</taxon>
    </lineage>
</organism>
<dbReference type="RefSeq" id="WP_331847650.1">
    <property type="nucleotide sequence ID" value="NZ_JAZHPZ010000008.1"/>
</dbReference>
<dbReference type="EMBL" id="JAZHPZ010000008">
    <property type="protein sequence ID" value="MEF2967431.1"/>
    <property type="molecule type" value="Genomic_DNA"/>
</dbReference>
<name>A0ABU7VUI9_9BACL</name>
<keyword evidence="1" id="KW-0472">Membrane</keyword>
<keyword evidence="1" id="KW-0812">Transmembrane</keyword>
<feature type="transmembrane region" description="Helical" evidence="1">
    <location>
        <begin position="20"/>
        <end position="41"/>
    </location>
</feature>
<comment type="caution">
    <text evidence="2">The sequence shown here is derived from an EMBL/GenBank/DDBJ whole genome shotgun (WGS) entry which is preliminary data.</text>
</comment>